<dbReference type="Gene3D" id="1.25.40.10">
    <property type="entry name" value="Tetratricopeptide repeat domain"/>
    <property type="match status" value="5"/>
</dbReference>
<evidence type="ECO:0000313" key="6">
    <source>
        <dbReference type="EnsemblPlants" id="TraesCS1B02G039620.1"/>
    </source>
</evidence>
<dbReference type="NCBIfam" id="TIGR00756">
    <property type="entry name" value="PPR"/>
    <property type="match status" value="10"/>
</dbReference>
<dbReference type="Pfam" id="PF12854">
    <property type="entry name" value="PPR_1"/>
    <property type="match status" value="2"/>
</dbReference>
<protein>
    <recommendedName>
        <fullName evidence="8">Pentatricopeptide repeat-containing protein</fullName>
    </recommendedName>
</protein>
<dbReference type="STRING" id="4565.A0A3B5YR38"/>
<sequence>MSDPVSYPTTKFHTWVTTNPRWSSKRDAMMMHPVWHHAICWNKPRRLMQSSSSGASVRAVGGSSVVHAEARGASPSASLPPLAVVGGSRQAKPGLWTAVTGPLCSVPVSWQGRHASLQSGAAATARRFSEVASPAGGCCGGMVGKLMGFGPATPARRVWAWWRPPFPAFSRSVGCSGRPLVVVAVAAARGRQIQRFFVQIQLVSRLPQGVCVPACVGCVRVLVESARSASLPGYGRPVVAAPTGVVSLVEDPSGSGNDVVRTAFFPFRPLLWRPTILSRATFGLAVHGVTVGWCSAGDASGWRCDSCNDEDGDVRSWVVACPSDVGDGALRRLHWTRSVRGLQLSPVKLINKIGAVGPRRLRPIVWLGCRGPQVSFVRRVIDGSSARKSESPTRGEATTMTLLVASTVSSRRRKLPPRYNLSCSGPTYTPRPMPRFSSTTSMSSLRLRLPLRLHARHSSSASQPSHSQGWDPHAAFAAATERARSGSLTPADAHHLFDELLRQANPVQERPLNNFLAALARAPALTVALFSLISKGARRRVAQPNVFTYGVLMDCCCRAHRPDLALAFFGRFLRTGLEADQVVFNTLLKGLCHAKQADEAVNVLLHRMPDLGCTPNVVAYNTVIHGFFREGQVGKACDMFHGMAHKGVMPNVVTYNSVIDALCKARAMDKAETVLGQMVNDGVGPNNVTYNSLIHGYSSLGNLKEAVRVFKEMSRRFTPDVVTCTSLMAFLCKNGKSKEAAEIFDSMATKGLKRDTVSYAILLHGYATEGCLVDMINLFNSMATDCILPNCHIFNILINAYAKSGKLDKAMLIFNEMQKQGNLCTEGRVIEARDILDLMLHIGMRPDVPIFNLLIGGYCLVREMEDATKMFDDMVSYGLEPCNNTYGILINGYCKNRRIDDGLILFKEMLRKGLKPTTFNYNVILDGLFLAGRTVAAKVKFNEMVESGDYRALGIHVMLITGYEKGTSQAICHEIGAFSPDDDPRPKEEIGRLLKEDGEVVAMTGDGVNVVPAQKFADIEQRNEYLSSYPPKVTGKLVPLENQIYYSDLEAAITGTSSSLRSRITRVRLMLPRCNKVARRRLVAQQMSSTRLTMQHDLAVPCVPLCIISICPKRNVAKGMLNGNHLVKCIVVGAEKFYPMSILLALVWFPSLYMQACLLSLEIISIGSCIVCEVTVMTVEANMPGSAHGTLFLRWDEPTNHHTLTKDEQMACVKVEEFSISMERLILIGENNLVCPGKITPSYSPGGFAFLTKENLTSSLPSPQPLPPLLRRLPAPPRPSPHLCAMEGAALLVPKAMTARARRRAAPRALVLRMPQEDEHNPDDVSTSMRSSAPTPPREAPAHDRATPTRRCRLRRSEAHTGWEQGGDGDVGEKSSWDFQDIEKSNVGTFIHPSLNLFEFSWQLVARGGHLCLRERDGKSGDGVREEEGTRMMQFERRLLCFCSQSQHPHGRSKSLRCLFSWLTVFSVLQLLRYSHVLFRCAGDRELGPCPRTPQVPGTSETFHKWAFGGSAMLPIHSLIWFGVLEMELFDSLQFVRTKGTSLTNIRSIWVCKQVMKCKKK</sequence>
<feature type="repeat" description="PPR" evidence="4">
    <location>
        <begin position="651"/>
        <end position="685"/>
    </location>
</feature>
<feature type="repeat" description="PPR" evidence="4">
    <location>
        <begin position="616"/>
        <end position="650"/>
    </location>
</feature>
<feature type="repeat" description="PPR" evidence="4">
    <location>
        <begin position="755"/>
        <end position="789"/>
    </location>
</feature>
<dbReference type="InterPro" id="IPR036412">
    <property type="entry name" value="HAD-like_sf"/>
</dbReference>
<dbReference type="Pfam" id="PF01535">
    <property type="entry name" value="PPR"/>
    <property type="match status" value="1"/>
</dbReference>
<feature type="region of interest" description="Disordered" evidence="5">
    <location>
        <begin position="1307"/>
        <end position="1370"/>
    </location>
</feature>
<feature type="repeat" description="PPR" evidence="4">
    <location>
        <begin position="545"/>
        <end position="579"/>
    </location>
</feature>
<evidence type="ECO:0000256" key="1">
    <source>
        <dbReference type="ARBA" id="ARBA00007626"/>
    </source>
</evidence>
<comment type="similarity">
    <text evidence="1">Belongs to the PPR family. P subfamily.</text>
</comment>
<dbReference type="Pfam" id="PF13041">
    <property type="entry name" value="PPR_2"/>
    <property type="match status" value="4"/>
</dbReference>
<organism evidence="6">
    <name type="scientific">Triticum aestivum</name>
    <name type="common">Wheat</name>
    <dbReference type="NCBI Taxonomy" id="4565"/>
    <lineage>
        <taxon>Eukaryota</taxon>
        <taxon>Viridiplantae</taxon>
        <taxon>Streptophyta</taxon>
        <taxon>Embryophyta</taxon>
        <taxon>Tracheophyta</taxon>
        <taxon>Spermatophyta</taxon>
        <taxon>Magnoliopsida</taxon>
        <taxon>Liliopsida</taxon>
        <taxon>Poales</taxon>
        <taxon>Poaceae</taxon>
        <taxon>BOP clade</taxon>
        <taxon>Pooideae</taxon>
        <taxon>Triticodae</taxon>
        <taxon>Triticeae</taxon>
        <taxon>Triticinae</taxon>
        <taxon>Triticum</taxon>
    </lineage>
</organism>
<reference evidence="6" key="1">
    <citation type="submission" date="2018-08" db="EMBL/GenBank/DDBJ databases">
        <authorList>
            <person name="Rossello M."/>
        </authorList>
    </citation>
    <scope>NUCLEOTIDE SEQUENCE [LARGE SCALE GENOMIC DNA]</scope>
    <source>
        <strain evidence="6">cv. Chinese Spring</strain>
    </source>
</reference>
<feature type="compositionally biased region" description="Polar residues" evidence="5">
    <location>
        <begin position="1324"/>
        <end position="1333"/>
    </location>
</feature>
<keyword evidence="3" id="KW-0809">Transit peptide</keyword>
<name>A0A3B5YR38_WHEAT</name>
<proteinExistence type="inferred from homology"/>
<evidence type="ECO:0000313" key="7">
    <source>
        <dbReference type="Proteomes" id="UP000019116"/>
    </source>
</evidence>
<feature type="region of interest" description="Disordered" evidence="5">
    <location>
        <begin position="407"/>
        <end position="440"/>
    </location>
</feature>
<feature type="repeat" description="PPR" evidence="4">
    <location>
        <begin position="580"/>
        <end position="615"/>
    </location>
</feature>
<dbReference type="PANTHER" id="PTHR47936">
    <property type="entry name" value="PPR_LONG DOMAIN-CONTAINING PROTEIN"/>
    <property type="match status" value="1"/>
</dbReference>
<feature type="repeat" description="PPR" evidence="4">
    <location>
        <begin position="686"/>
        <end position="716"/>
    </location>
</feature>
<accession>A0A3B5YR38</accession>
<dbReference type="Proteomes" id="UP000019116">
    <property type="component" value="Chromosome 1B"/>
</dbReference>
<evidence type="ECO:0000256" key="2">
    <source>
        <dbReference type="ARBA" id="ARBA00022737"/>
    </source>
</evidence>
<dbReference type="Gramene" id="TraesCS1B03G0080100.1">
    <property type="protein sequence ID" value="TraesCS1B03G0080100.1.CDS"/>
    <property type="gene ID" value="TraesCS1B03G0080100"/>
</dbReference>
<dbReference type="InterPro" id="IPR023214">
    <property type="entry name" value="HAD_sf"/>
</dbReference>
<reference evidence="6" key="2">
    <citation type="submission" date="2018-10" db="UniProtKB">
        <authorList>
            <consortium name="EnsemblPlants"/>
        </authorList>
    </citation>
    <scope>IDENTIFICATION</scope>
</reference>
<dbReference type="SMR" id="A0A3B5YR38"/>
<feature type="repeat" description="PPR" evidence="4">
    <location>
        <begin position="882"/>
        <end position="916"/>
    </location>
</feature>
<keyword evidence="7" id="KW-1185">Reference proteome</keyword>
<keyword evidence="2" id="KW-0677">Repeat</keyword>
<dbReference type="InterPro" id="IPR011990">
    <property type="entry name" value="TPR-like_helical_dom_sf"/>
</dbReference>
<dbReference type="Gramene" id="TraesCS1B02G039620.1">
    <property type="protein sequence ID" value="TraesCS1B02G039620.1"/>
    <property type="gene ID" value="TraesCS1B02G039620"/>
</dbReference>
<feature type="repeat" description="PPR" evidence="4">
    <location>
        <begin position="847"/>
        <end position="881"/>
    </location>
</feature>
<feature type="repeat" description="PPR" evidence="4">
    <location>
        <begin position="720"/>
        <end position="754"/>
    </location>
</feature>
<evidence type="ECO:0008006" key="8">
    <source>
        <dbReference type="Google" id="ProtNLM"/>
    </source>
</evidence>
<evidence type="ECO:0000256" key="4">
    <source>
        <dbReference type="PROSITE-ProRule" id="PRU00708"/>
    </source>
</evidence>
<dbReference type="OrthoDB" id="509099at2759"/>
<dbReference type="InterPro" id="IPR002885">
    <property type="entry name" value="PPR_rpt"/>
</dbReference>
<dbReference type="SUPFAM" id="SSF81901">
    <property type="entry name" value="HCP-like"/>
    <property type="match status" value="1"/>
</dbReference>
<dbReference type="Gene3D" id="3.40.50.1000">
    <property type="entry name" value="HAD superfamily/HAD-like"/>
    <property type="match status" value="1"/>
</dbReference>
<dbReference type="PROSITE" id="PS51375">
    <property type="entry name" value="PPR"/>
    <property type="match status" value="10"/>
</dbReference>
<evidence type="ECO:0000256" key="5">
    <source>
        <dbReference type="SAM" id="MobiDB-lite"/>
    </source>
</evidence>
<evidence type="ECO:0000256" key="3">
    <source>
        <dbReference type="ARBA" id="ARBA00022946"/>
    </source>
</evidence>
<dbReference type="EnsemblPlants" id="TraesCS1B02G039620.1">
    <property type="protein sequence ID" value="TraesCS1B02G039620.1"/>
    <property type="gene ID" value="TraesCS1B02G039620"/>
</dbReference>
<dbReference type="SUPFAM" id="SSF56784">
    <property type="entry name" value="HAD-like"/>
    <property type="match status" value="1"/>
</dbReference>
<dbReference type="PANTHER" id="PTHR47936:SF1">
    <property type="entry name" value="PENTATRICOPEPTIDE REPEAT-CONTAINING PROTEIN GUN1, CHLOROPLASTIC"/>
    <property type="match status" value="1"/>
</dbReference>
<feature type="repeat" description="PPR" evidence="4">
    <location>
        <begin position="790"/>
        <end position="824"/>
    </location>
</feature>